<dbReference type="InterPro" id="IPR029020">
    <property type="entry name" value="Ammonium/urea_transptr"/>
</dbReference>
<feature type="region of interest" description="Disordered" evidence="5">
    <location>
        <begin position="1"/>
        <end position="22"/>
    </location>
</feature>
<dbReference type="GO" id="GO:0016020">
    <property type="term" value="C:membrane"/>
    <property type="evidence" value="ECO:0007669"/>
    <property type="project" value="UniProtKB-SubCell"/>
</dbReference>
<keyword evidence="9" id="KW-1185">Reference proteome</keyword>
<organism evidence="8 9">
    <name type="scientific">Helianthus annuus</name>
    <name type="common">Common sunflower</name>
    <dbReference type="NCBI Taxonomy" id="4232"/>
    <lineage>
        <taxon>Eukaryota</taxon>
        <taxon>Viridiplantae</taxon>
        <taxon>Streptophyta</taxon>
        <taxon>Embryophyta</taxon>
        <taxon>Tracheophyta</taxon>
        <taxon>Spermatophyta</taxon>
        <taxon>Magnoliopsida</taxon>
        <taxon>eudicotyledons</taxon>
        <taxon>Gunneridae</taxon>
        <taxon>Pentapetalae</taxon>
        <taxon>asterids</taxon>
        <taxon>campanulids</taxon>
        <taxon>Asterales</taxon>
        <taxon>Asteraceae</taxon>
        <taxon>Asteroideae</taxon>
        <taxon>Heliantheae alliance</taxon>
        <taxon>Heliantheae</taxon>
        <taxon>Helianthus</taxon>
    </lineage>
</organism>
<proteinExistence type="predicted"/>
<dbReference type="GO" id="GO:0008519">
    <property type="term" value="F:ammonium channel activity"/>
    <property type="evidence" value="ECO:0007669"/>
    <property type="project" value="InterPro"/>
</dbReference>
<keyword evidence="3 6" id="KW-1133">Transmembrane helix</keyword>
<feature type="transmembrane region" description="Helical" evidence="6">
    <location>
        <begin position="125"/>
        <end position="145"/>
    </location>
</feature>
<comment type="caution">
    <text evidence="8">The sequence shown here is derived from an EMBL/GenBank/DDBJ whole genome shotgun (WGS) entry which is preliminary data.</text>
</comment>
<dbReference type="InterPro" id="IPR024041">
    <property type="entry name" value="NH4_transpt_AmtB-like_dom"/>
</dbReference>
<dbReference type="AlphaFoldDB" id="A0A9K3GVV6"/>
<gene>
    <name evidence="8" type="ORF">HanXRQr2_Chr17g0820691</name>
</gene>
<reference evidence="8" key="1">
    <citation type="journal article" date="2017" name="Nature">
        <title>The sunflower genome provides insights into oil metabolism, flowering and Asterid evolution.</title>
        <authorList>
            <person name="Badouin H."/>
            <person name="Gouzy J."/>
            <person name="Grassa C.J."/>
            <person name="Murat F."/>
            <person name="Staton S.E."/>
            <person name="Cottret L."/>
            <person name="Lelandais-Briere C."/>
            <person name="Owens G.L."/>
            <person name="Carrere S."/>
            <person name="Mayjonade B."/>
            <person name="Legrand L."/>
            <person name="Gill N."/>
            <person name="Kane N.C."/>
            <person name="Bowers J.E."/>
            <person name="Hubner S."/>
            <person name="Bellec A."/>
            <person name="Berard A."/>
            <person name="Berges H."/>
            <person name="Blanchet N."/>
            <person name="Boniface M.C."/>
            <person name="Brunel D."/>
            <person name="Catrice O."/>
            <person name="Chaidir N."/>
            <person name="Claudel C."/>
            <person name="Donnadieu C."/>
            <person name="Faraut T."/>
            <person name="Fievet G."/>
            <person name="Helmstetter N."/>
            <person name="King M."/>
            <person name="Knapp S.J."/>
            <person name="Lai Z."/>
            <person name="Le Paslier M.C."/>
            <person name="Lippi Y."/>
            <person name="Lorenzon L."/>
            <person name="Mandel J.R."/>
            <person name="Marage G."/>
            <person name="Marchand G."/>
            <person name="Marquand E."/>
            <person name="Bret-Mestries E."/>
            <person name="Morien E."/>
            <person name="Nambeesan S."/>
            <person name="Nguyen T."/>
            <person name="Pegot-Espagnet P."/>
            <person name="Pouilly N."/>
            <person name="Raftis F."/>
            <person name="Sallet E."/>
            <person name="Schiex T."/>
            <person name="Thomas J."/>
            <person name="Vandecasteele C."/>
            <person name="Vares D."/>
            <person name="Vear F."/>
            <person name="Vautrin S."/>
            <person name="Crespi M."/>
            <person name="Mangin B."/>
            <person name="Burke J.M."/>
            <person name="Salse J."/>
            <person name="Munos S."/>
            <person name="Vincourt P."/>
            <person name="Rieseberg L.H."/>
            <person name="Langlade N.B."/>
        </authorList>
    </citation>
    <scope>NUCLEOTIDE SEQUENCE</scope>
    <source>
        <tissue evidence="8">Leaves</tissue>
    </source>
</reference>
<evidence type="ECO:0000256" key="4">
    <source>
        <dbReference type="ARBA" id="ARBA00023136"/>
    </source>
</evidence>
<keyword evidence="4 6" id="KW-0472">Membrane</keyword>
<evidence type="ECO:0000256" key="5">
    <source>
        <dbReference type="SAM" id="MobiDB-lite"/>
    </source>
</evidence>
<dbReference type="Gramene" id="mRNA:HanXRQr2_Chr17g0820691">
    <property type="protein sequence ID" value="mRNA:HanXRQr2_Chr17g0820691"/>
    <property type="gene ID" value="HanXRQr2_Chr17g0820691"/>
</dbReference>
<dbReference type="Pfam" id="PF00909">
    <property type="entry name" value="Ammonium_transp"/>
    <property type="match status" value="1"/>
</dbReference>
<evidence type="ECO:0000313" key="8">
    <source>
        <dbReference type="EMBL" id="KAF5756928.1"/>
    </source>
</evidence>
<feature type="domain" description="Ammonium transporter AmtB-like" evidence="7">
    <location>
        <begin position="87"/>
        <end position="225"/>
    </location>
</feature>
<keyword evidence="2 6" id="KW-0812">Transmembrane</keyword>
<evidence type="ECO:0000256" key="6">
    <source>
        <dbReference type="SAM" id="Phobius"/>
    </source>
</evidence>
<evidence type="ECO:0000313" key="9">
    <source>
        <dbReference type="Proteomes" id="UP000215914"/>
    </source>
</evidence>
<dbReference type="SUPFAM" id="SSF111352">
    <property type="entry name" value="Ammonium transporter"/>
    <property type="match status" value="1"/>
</dbReference>
<feature type="compositionally biased region" description="Polar residues" evidence="5">
    <location>
        <begin position="13"/>
        <end position="22"/>
    </location>
</feature>
<dbReference type="PANTHER" id="PTHR11730:SF95">
    <property type="entry name" value="AMMONIUM TRANSPORTER 1 MEMBER 3"/>
    <property type="match status" value="1"/>
</dbReference>
<name>A0A9K3GVV6_HELAN</name>
<protein>
    <submittedName>
        <fullName evidence="8">Ammonium transporter AmtB-like domain, ammonium/urea transporter</fullName>
    </submittedName>
</protein>
<feature type="transmembrane region" description="Helical" evidence="6">
    <location>
        <begin position="166"/>
        <end position="184"/>
    </location>
</feature>
<reference evidence="8" key="2">
    <citation type="submission" date="2020-06" db="EMBL/GenBank/DDBJ databases">
        <title>Helianthus annuus Genome sequencing and assembly Release 2.</title>
        <authorList>
            <person name="Gouzy J."/>
            <person name="Langlade N."/>
            <person name="Munos S."/>
        </authorList>
    </citation>
    <scope>NUCLEOTIDE SEQUENCE</scope>
    <source>
        <tissue evidence="8">Leaves</tissue>
    </source>
</reference>
<sequence>MEYPPRPSAPMHTGSNIFQDQGSLRSQQPRSLEIHVGDFIPVLVKNHTRIMQPKDTLNASRIQYLEKSESAKIIKGYIKCESDPTVAGITSGFVYPNVAHWVWSSNGWLNPASTSLLFGSGSIDFAGSGVVHLVGGIAGLWGVLIEWPRVGRFDAFGKPVQIRGHNMTLVVLGTFLLWFGWFGFNPGSFNKILVSYLDSFDQGNWTAVGRTAVTTLSGSTAGIVTLFG</sequence>
<evidence type="ECO:0000256" key="3">
    <source>
        <dbReference type="ARBA" id="ARBA00022989"/>
    </source>
</evidence>
<evidence type="ECO:0000256" key="1">
    <source>
        <dbReference type="ARBA" id="ARBA00004141"/>
    </source>
</evidence>
<evidence type="ECO:0000256" key="2">
    <source>
        <dbReference type="ARBA" id="ARBA00022692"/>
    </source>
</evidence>
<dbReference type="Gene3D" id="1.10.3430.10">
    <property type="entry name" value="Ammonium transporter AmtB like domains"/>
    <property type="match status" value="1"/>
</dbReference>
<dbReference type="PANTHER" id="PTHR11730">
    <property type="entry name" value="AMMONIUM TRANSPORTER"/>
    <property type="match status" value="1"/>
</dbReference>
<dbReference type="EMBL" id="MNCJ02000332">
    <property type="protein sequence ID" value="KAF5756928.1"/>
    <property type="molecule type" value="Genomic_DNA"/>
</dbReference>
<dbReference type="Proteomes" id="UP000215914">
    <property type="component" value="Unassembled WGS sequence"/>
</dbReference>
<accession>A0A9K3GVV6</accession>
<evidence type="ECO:0000259" key="7">
    <source>
        <dbReference type="Pfam" id="PF00909"/>
    </source>
</evidence>
<comment type="subcellular location">
    <subcellularLocation>
        <location evidence="1">Membrane</location>
        <topology evidence="1">Multi-pass membrane protein</topology>
    </subcellularLocation>
</comment>